<gene>
    <name evidence="10" type="ORF">CAOG_001597</name>
</gene>
<dbReference type="FunFam" id="3.30.540.10:FF:000004">
    <property type="entry name" value="Inositol-1-monophosphatase"/>
    <property type="match status" value="1"/>
</dbReference>
<dbReference type="Gene3D" id="3.40.190.80">
    <property type="match status" value="1"/>
</dbReference>
<evidence type="ECO:0000256" key="8">
    <source>
        <dbReference type="PIRSR" id="PIRSR600760-2"/>
    </source>
</evidence>
<dbReference type="GO" id="GO:0008934">
    <property type="term" value="F:inositol monophosphate 1-phosphatase activity"/>
    <property type="evidence" value="ECO:0007669"/>
    <property type="project" value="InterPro"/>
</dbReference>
<dbReference type="InParanoid" id="A0A0D2VJT3"/>
<dbReference type="GO" id="GO:0046872">
    <property type="term" value="F:metal ion binding"/>
    <property type="evidence" value="ECO:0007669"/>
    <property type="project" value="UniProtKB-KW"/>
</dbReference>
<keyword evidence="6 9" id="KW-0378">Hydrolase</keyword>
<dbReference type="SUPFAM" id="SSF56655">
    <property type="entry name" value="Carbohydrate phosphatase"/>
    <property type="match status" value="1"/>
</dbReference>
<dbReference type="RefSeq" id="XP_004364465.1">
    <property type="nucleotide sequence ID" value="XM_004364408.2"/>
</dbReference>
<dbReference type="GO" id="GO:0046854">
    <property type="term" value="P:phosphatidylinositol phosphate biosynthetic process"/>
    <property type="evidence" value="ECO:0007669"/>
    <property type="project" value="InterPro"/>
</dbReference>
<dbReference type="EC" id="3.1.3.25" evidence="9"/>
<evidence type="ECO:0000256" key="1">
    <source>
        <dbReference type="ARBA" id="ARBA00001033"/>
    </source>
</evidence>
<dbReference type="Proteomes" id="UP000008743">
    <property type="component" value="Unassembled WGS sequence"/>
</dbReference>
<comment type="similarity">
    <text evidence="4 9">Belongs to the inositol monophosphatase superfamily.</text>
</comment>
<dbReference type="EMBL" id="KE346361">
    <property type="protein sequence ID" value="KJE90262.1"/>
    <property type="molecule type" value="Genomic_DNA"/>
</dbReference>
<feature type="binding site" evidence="8">
    <location>
        <position position="111"/>
    </location>
    <ligand>
        <name>Mg(2+)</name>
        <dbReference type="ChEBI" id="CHEBI:18420"/>
        <label>1</label>
        <note>catalytic</note>
    </ligand>
</feature>
<dbReference type="InterPro" id="IPR033942">
    <property type="entry name" value="IMPase"/>
</dbReference>
<evidence type="ECO:0000256" key="5">
    <source>
        <dbReference type="ARBA" id="ARBA00022723"/>
    </source>
</evidence>
<dbReference type="PANTHER" id="PTHR20854">
    <property type="entry name" value="INOSITOL MONOPHOSPHATASE"/>
    <property type="match status" value="1"/>
</dbReference>
<dbReference type="Pfam" id="PF00459">
    <property type="entry name" value="Inositol_P"/>
    <property type="match status" value="1"/>
</dbReference>
<dbReference type="PRINTS" id="PR00377">
    <property type="entry name" value="IMPHPHTASES"/>
</dbReference>
<dbReference type="InterPro" id="IPR020583">
    <property type="entry name" value="Inositol_monoP_metal-BS"/>
</dbReference>
<protein>
    <recommendedName>
        <fullName evidence="9">Inositol-1-monophosphatase</fullName>
        <ecNumber evidence="9">3.1.3.25</ecNumber>
    </recommendedName>
</protein>
<dbReference type="OrthoDB" id="10254945at2759"/>
<dbReference type="GO" id="GO:0007165">
    <property type="term" value="P:signal transduction"/>
    <property type="evidence" value="ECO:0007669"/>
    <property type="project" value="TreeGrafter"/>
</dbReference>
<evidence type="ECO:0000313" key="10">
    <source>
        <dbReference type="EMBL" id="KJE90262.1"/>
    </source>
</evidence>
<evidence type="ECO:0000256" key="2">
    <source>
        <dbReference type="ARBA" id="ARBA00001946"/>
    </source>
</evidence>
<feature type="binding site" evidence="8">
    <location>
        <position position="91"/>
    </location>
    <ligand>
        <name>Mg(2+)</name>
        <dbReference type="ChEBI" id="CHEBI:18420"/>
        <label>1</label>
        <note>catalytic</note>
    </ligand>
</feature>
<dbReference type="OMA" id="ERGLHPW"/>
<dbReference type="PhylomeDB" id="A0A0D2VJT3"/>
<feature type="binding site" evidence="8">
    <location>
        <position position="243"/>
    </location>
    <ligand>
        <name>Mg(2+)</name>
        <dbReference type="ChEBI" id="CHEBI:18420"/>
        <label>1</label>
        <note>catalytic</note>
    </ligand>
</feature>
<dbReference type="FunFam" id="3.40.190.80:FF:000002">
    <property type="entry name" value="Inositol-1-monophosphatase"/>
    <property type="match status" value="1"/>
</dbReference>
<dbReference type="STRING" id="595528.A0A0D2VJT3"/>
<dbReference type="GO" id="GO:0006021">
    <property type="term" value="P:inositol biosynthetic process"/>
    <property type="evidence" value="ECO:0007669"/>
    <property type="project" value="UniProtKB-UniPathway"/>
</dbReference>
<evidence type="ECO:0000256" key="7">
    <source>
        <dbReference type="ARBA" id="ARBA00022842"/>
    </source>
</evidence>
<accession>A0A0D2VJT3</accession>
<keyword evidence="11" id="KW-1185">Reference proteome</keyword>
<organism evidence="10 11">
    <name type="scientific">Capsaspora owczarzaki (strain ATCC 30864)</name>
    <dbReference type="NCBI Taxonomy" id="595528"/>
    <lineage>
        <taxon>Eukaryota</taxon>
        <taxon>Filasterea</taxon>
        <taxon>Capsaspora</taxon>
    </lineage>
</organism>
<evidence type="ECO:0000256" key="9">
    <source>
        <dbReference type="RuleBase" id="RU364068"/>
    </source>
</evidence>
<sequence>MSTHPRDESDAAAAAPAAKRSRLESVDEFYETAVAVAREAGATIRAAFDKNKSVMLKSASTDLVTETDQKVEAFIINSFKDKFPSHKFIGEESVAAGIQCELTDDPTWIIDPLDGTTNFVHRFPFVAVSIALVIDKAPVIGIVYNCILDEMYTAVRGRGAFKNGVQITTSQQTAVNTALIGTEFGSNRKDEVLATILENMRSLAGEPNAAHSIRCLGSAALNLCAVASGAMDAYFEFGIHVWDIAAGILILQEANGVVRNPDGTELDIMARRILGACTPQLADEITSRIKNIVTPRD</sequence>
<dbReference type="CDD" id="cd01639">
    <property type="entry name" value="IMPase"/>
    <property type="match status" value="1"/>
</dbReference>
<evidence type="ECO:0000313" key="11">
    <source>
        <dbReference type="Proteomes" id="UP000008743"/>
    </source>
</evidence>
<dbReference type="eggNOG" id="KOG2951">
    <property type="taxonomic scope" value="Eukaryota"/>
</dbReference>
<dbReference type="FunCoup" id="A0A0D2VJT3">
    <property type="interactions" value="50"/>
</dbReference>
<dbReference type="InterPro" id="IPR020552">
    <property type="entry name" value="Inositol_monoPase_Li-sen"/>
</dbReference>
<comment type="catalytic activity">
    <reaction evidence="1 9">
        <text>a myo-inositol phosphate + H2O = myo-inositol + phosphate</text>
        <dbReference type="Rhea" id="RHEA:24056"/>
        <dbReference type="ChEBI" id="CHEBI:15377"/>
        <dbReference type="ChEBI" id="CHEBI:17268"/>
        <dbReference type="ChEBI" id="CHEBI:43474"/>
        <dbReference type="ChEBI" id="CHEBI:84139"/>
        <dbReference type="EC" id="3.1.3.25"/>
    </reaction>
</comment>
<reference evidence="11" key="1">
    <citation type="submission" date="2011-02" db="EMBL/GenBank/DDBJ databases">
        <title>The Genome Sequence of Capsaspora owczarzaki ATCC 30864.</title>
        <authorList>
            <person name="Russ C."/>
            <person name="Cuomo C."/>
            <person name="Burger G."/>
            <person name="Gray M.W."/>
            <person name="Holland P.W.H."/>
            <person name="King N."/>
            <person name="Lang F.B.F."/>
            <person name="Roger A.J."/>
            <person name="Ruiz-Trillo I."/>
            <person name="Young S.K."/>
            <person name="Zeng Q."/>
            <person name="Gargeya S."/>
            <person name="Alvarado L."/>
            <person name="Berlin A."/>
            <person name="Chapman S.B."/>
            <person name="Chen Z."/>
            <person name="Freedman E."/>
            <person name="Gellesch M."/>
            <person name="Goldberg J."/>
            <person name="Griggs A."/>
            <person name="Gujja S."/>
            <person name="Heilman E."/>
            <person name="Heiman D."/>
            <person name="Howarth C."/>
            <person name="Mehta T."/>
            <person name="Neiman D."/>
            <person name="Pearson M."/>
            <person name="Roberts A."/>
            <person name="Saif S."/>
            <person name="Shea T."/>
            <person name="Shenoy N."/>
            <person name="Sisk P."/>
            <person name="Stolte C."/>
            <person name="Sykes S."/>
            <person name="White J."/>
            <person name="Yandava C."/>
            <person name="Haas B."/>
            <person name="Nusbaum C."/>
            <person name="Birren B."/>
        </authorList>
    </citation>
    <scope>NUCLEOTIDE SEQUENCE</scope>
    <source>
        <strain evidence="11">ATCC 30864</strain>
    </source>
</reference>
<proteinExistence type="inferred from homology"/>
<keyword evidence="5 8" id="KW-0479">Metal-binding</keyword>
<comment type="cofactor">
    <cofactor evidence="2 8 9">
        <name>Mg(2+)</name>
        <dbReference type="ChEBI" id="CHEBI:18420"/>
    </cofactor>
</comment>
<dbReference type="Gene3D" id="3.30.540.10">
    <property type="entry name" value="Fructose-1,6-Bisphosphatase, subunit A, domain 1"/>
    <property type="match status" value="1"/>
</dbReference>
<name>A0A0D2VJT3_CAPO3</name>
<dbReference type="AlphaFoldDB" id="A0A0D2VJT3"/>
<dbReference type="UniPathway" id="UPA00823">
    <property type="reaction ID" value="UER00788"/>
</dbReference>
<dbReference type="InterPro" id="IPR000760">
    <property type="entry name" value="Inositol_monophosphatase-like"/>
</dbReference>
<evidence type="ECO:0000256" key="3">
    <source>
        <dbReference type="ARBA" id="ARBA00005152"/>
    </source>
</evidence>
<feature type="binding site" evidence="8">
    <location>
        <position position="113"/>
    </location>
    <ligand>
        <name>Mg(2+)</name>
        <dbReference type="ChEBI" id="CHEBI:18420"/>
        <label>1</label>
        <note>catalytic</note>
    </ligand>
</feature>
<dbReference type="PRINTS" id="PR00378">
    <property type="entry name" value="LIIMPHPHTASE"/>
</dbReference>
<dbReference type="PROSITE" id="PS00629">
    <property type="entry name" value="IMP_1"/>
    <property type="match status" value="1"/>
</dbReference>
<evidence type="ECO:0000256" key="6">
    <source>
        <dbReference type="ARBA" id="ARBA00022801"/>
    </source>
</evidence>
<dbReference type="PANTHER" id="PTHR20854:SF4">
    <property type="entry name" value="INOSITOL-1-MONOPHOSPHATASE-RELATED"/>
    <property type="match status" value="1"/>
</dbReference>
<comment type="pathway">
    <text evidence="3 9">Polyol metabolism; myo-inositol biosynthesis; myo-inositol from D-glucose 6-phosphate: step 2/2.</text>
</comment>
<evidence type="ECO:0000256" key="4">
    <source>
        <dbReference type="ARBA" id="ARBA00009759"/>
    </source>
</evidence>
<feature type="binding site" evidence="8">
    <location>
        <position position="114"/>
    </location>
    <ligand>
        <name>Mg(2+)</name>
        <dbReference type="ChEBI" id="CHEBI:18420"/>
        <label>1</label>
        <note>catalytic</note>
    </ligand>
</feature>
<keyword evidence="7 8" id="KW-0460">Magnesium</keyword>